<organism evidence="2 3">
    <name type="scientific">Cellulomonas gilvus (strain ATCC 13127 / NRRL B-14078)</name>
    <name type="common">Cellvibrio gilvus</name>
    <dbReference type="NCBI Taxonomy" id="593907"/>
    <lineage>
        <taxon>Bacteria</taxon>
        <taxon>Bacillati</taxon>
        <taxon>Actinomycetota</taxon>
        <taxon>Actinomycetes</taxon>
        <taxon>Micrococcales</taxon>
        <taxon>Cellulomonadaceae</taxon>
        <taxon>Cellulomonas</taxon>
    </lineage>
</organism>
<protein>
    <submittedName>
        <fullName evidence="2">GCN5-related N-acetyltransferase</fullName>
    </submittedName>
</protein>
<dbReference type="KEGG" id="cga:Celgi_3059"/>
<dbReference type="Proteomes" id="UP000000485">
    <property type="component" value="Chromosome"/>
</dbReference>
<feature type="domain" description="N-acetyltransferase" evidence="1">
    <location>
        <begin position="65"/>
        <end position="201"/>
    </location>
</feature>
<evidence type="ECO:0000313" key="3">
    <source>
        <dbReference type="Proteomes" id="UP000000485"/>
    </source>
</evidence>
<dbReference type="InterPro" id="IPR016181">
    <property type="entry name" value="Acyl_CoA_acyltransferase"/>
</dbReference>
<dbReference type="SUPFAM" id="SSF55729">
    <property type="entry name" value="Acyl-CoA N-acyltransferases (Nat)"/>
    <property type="match status" value="1"/>
</dbReference>
<reference evidence="3" key="1">
    <citation type="submission" date="2011-04" db="EMBL/GenBank/DDBJ databases">
        <title>Complete sequence of Cellvibrio gilvus ATCC 13127.</title>
        <authorList>
            <person name="Lucas S."/>
            <person name="Han J."/>
            <person name="Lapidus A."/>
            <person name="Cheng J.-F."/>
            <person name="Goodwin L."/>
            <person name="Pitluck S."/>
            <person name="Peters L."/>
            <person name="Munk A."/>
            <person name="Detter J.C."/>
            <person name="Han C."/>
            <person name="Tapia R."/>
            <person name="Land M."/>
            <person name="Hauser L."/>
            <person name="Kyrpides N."/>
            <person name="Ivanova N."/>
            <person name="Ovchinnikova G."/>
            <person name="Pagani I."/>
            <person name="Mead D."/>
            <person name="Brumm P."/>
            <person name="Woyke T."/>
        </authorList>
    </citation>
    <scope>NUCLEOTIDE SEQUENCE [LARGE SCALE GENOMIC DNA]</scope>
    <source>
        <strain evidence="3">ATCC 13127 / NRRL B-14078</strain>
    </source>
</reference>
<accession>F8A764</accession>
<dbReference type="HOGENOM" id="CLU_086044_1_0_11"/>
<dbReference type="PANTHER" id="PTHR13170:SF16">
    <property type="entry name" value="PROTEIN O-GLCNACASE"/>
    <property type="match status" value="1"/>
</dbReference>
<keyword evidence="3" id="KW-1185">Reference proteome</keyword>
<dbReference type="PROSITE" id="PS51186">
    <property type="entry name" value="GNAT"/>
    <property type="match status" value="1"/>
</dbReference>
<keyword evidence="2" id="KW-0808">Transferase</keyword>
<dbReference type="STRING" id="593907.Celgi_3059"/>
<dbReference type="RefSeq" id="WP_013885068.1">
    <property type="nucleotide sequence ID" value="NC_015671.1"/>
</dbReference>
<dbReference type="InterPro" id="IPR051822">
    <property type="entry name" value="Glycosyl_Hydrolase_84"/>
</dbReference>
<dbReference type="eggNOG" id="COG0456">
    <property type="taxonomic scope" value="Bacteria"/>
</dbReference>
<evidence type="ECO:0000313" key="2">
    <source>
        <dbReference type="EMBL" id="AEI13551.1"/>
    </source>
</evidence>
<dbReference type="EMBL" id="CP002665">
    <property type="protein sequence ID" value="AEI13551.1"/>
    <property type="molecule type" value="Genomic_DNA"/>
</dbReference>
<dbReference type="AlphaFoldDB" id="F8A764"/>
<dbReference type="OrthoDB" id="8593648at2"/>
<dbReference type="InterPro" id="IPR000182">
    <property type="entry name" value="GNAT_dom"/>
</dbReference>
<name>F8A764_CELGA</name>
<evidence type="ECO:0000259" key="1">
    <source>
        <dbReference type="PROSITE" id="PS51186"/>
    </source>
</evidence>
<dbReference type="GO" id="GO:0016747">
    <property type="term" value="F:acyltransferase activity, transferring groups other than amino-acyl groups"/>
    <property type="evidence" value="ECO:0007669"/>
    <property type="project" value="InterPro"/>
</dbReference>
<dbReference type="PANTHER" id="PTHR13170">
    <property type="entry name" value="O-GLCNACASE"/>
    <property type="match status" value="1"/>
</dbReference>
<proteinExistence type="predicted"/>
<sequence length="204" mass="22209">MAPTIRPFHPADVPGLYRLCLITGDAGGDATGLYRDPDLLGHLYAGPYPVADPTLTFVVADDEGVGGYVVATADSLGFARWLDEHWWPVLRAQHPRRPDPGDGSQDHVLVDRLHDWPTDPLPQYADFPAHLHIDLAPRLQGQGWGRRLIGTLAHALRARGVPGVHLGVSERNTGAIAFYTRLGFETFATHEWGRTLTLGLGSSG</sequence>
<dbReference type="Gene3D" id="3.40.630.30">
    <property type="match status" value="1"/>
</dbReference>
<dbReference type="Pfam" id="PF00583">
    <property type="entry name" value="Acetyltransf_1"/>
    <property type="match status" value="1"/>
</dbReference>
<gene>
    <name evidence="2" type="ordered locus">Celgi_3059</name>
</gene>